<evidence type="ECO:0000313" key="5">
    <source>
        <dbReference type="Proteomes" id="UP000007875"/>
    </source>
</evidence>
<dbReference type="SUPFAM" id="SSF49854">
    <property type="entry name" value="Spermadhesin, CUB domain"/>
    <property type="match status" value="2"/>
</dbReference>
<protein>
    <recommendedName>
        <fullName evidence="3">CUB domain-containing protein</fullName>
    </recommendedName>
</protein>
<dbReference type="Ensembl" id="ENSCSAVT00000003018.1">
    <property type="protein sequence ID" value="ENSCSAVP00000002973.1"/>
    <property type="gene ID" value="ENSCSAVG00000001776.1"/>
</dbReference>
<dbReference type="Proteomes" id="UP000007875">
    <property type="component" value="Unassembled WGS sequence"/>
</dbReference>
<dbReference type="PANTHER" id="PTHR24255">
    <property type="entry name" value="COMPLEMENT COMPONENT 1, S SUBCOMPONENT-RELATED"/>
    <property type="match status" value="1"/>
</dbReference>
<dbReference type="PANTHER" id="PTHR24255:SF31">
    <property type="entry name" value="CUBILIN-LIKE PROTEIN"/>
    <property type="match status" value="1"/>
</dbReference>
<accession>H2YCC5</accession>
<evidence type="ECO:0000259" key="3">
    <source>
        <dbReference type="PROSITE" id="PS01180"/>
    </source>
</evidence>
<dbReference type="SMART" id="SM00042">
    <property type="entry name" value="CUB"/>
    <property type="match status" value="2"/>
</dbReference>
<sequence length="212" mass="23466">LPILILIVETCNQALTAVSQPRRLTSPGYPGQYTNGLDCNYTITASVNQQVEITFNEFQTEPCCDYVEGSPSVPVSYTSTLNVLVVKFYTDSSVVRRGFNATYKQVTCGATETPTSEAQVFTSPDYPSNYPNNENCYWNFQAAPTQQVEVTFTAFNTESCCDFVEIIEDGQMTEKLKGTPTMPRTFTSVGQRLTVRFKSDGSVSRSGFSATY</sequence>
<dbReference type="FunFam" id="2.60.120.290:FF:000005">
    <property type="entry name" value="Procollagen C-endopeptidase enhancer 1"/>
    <property type="match status" value="1"/>
</dbReference>
<reference evidence="4" key="2">
    <citation type="submission" date="2025-08" db="UniProtKB">
        <authorList>
            <consortium name="Ensembl"/>
        </authorList>
    </citation>
    <scope>IDENTIFICATION</scope>
</reference>
<comment type="caution">
    <text evidence="2">Lacks conserved residue(s) required for the propagation of feature annotation.</text>
</comment>
<dbReference type="PROSITE" id="PS01180">
    <property type="entry name" value="CUB"/>
    <property type="match status" value="2"/>
</dbReference>
<organism evidence="4 5">
    <name type="scientific">Ciona savignyi</name>
    <name type="common">Pacific transparent sea squirt</name>
    <dbReference type="NCBI Taxonomy" id="51511"/>
    <lineage>
        <taxon>Eukaryota</taxon>
        <taxon>Metazoa</taxon>
        <taxon>Chordata</taxon>
        <taxon>Tunicata</taxon>
        <taxon>Ascidiacea</taxon>
        <taxon>Phlebobranchia</taxon>
        <taxon>Cionidae</taxon>
        <taxon>Ciona</taxon>
    </lineage>
</organism>
<keyword evidence="5" id="KW-1185">Reference proteome</keyword>
<evidence type="ECO:0000313" key="4">
    <source>
        <dbReference type="Ensembl" id="ENSCSAVP00000002973.1"/>
    </source>
</evidence>
<dbReference type="GO" id="GO:0005615">
    <property type="term" value="C:extracellular space"/>
    <property type="evidence" value="ECO:0007669"/>
    <property type="project" value="TreeGrafter"/>
</dbReference>
<dbReference type="GeneTree" id="ENSGT00940000167459"/>
<dbReference type="AlphaFoldDB" id="H2YCC5"/>
<dbReference type="InterPro" id="IPR000859">
    <property type="entry name" value="CUB_dom"/>
</dbReference>
<dbReference type="Pfam" id="PF00431">
    <property type="entry name" value="CUB"/>
    <property type="match status" value="2"/>
</dbReference>
<dbReference type="Gene3D" id="2.60.120.290">
    <property type="entry name" value="Spermadhesin, CUB domain"/>
    <property type="match status" value="2"/>
</dbReference>
<dbReference type="eggNOG" id="KOG4292">
    <property type="taxonomic scope" value="Eukaryota"/>
</dbReference>
<dbReference type="InterPro" id="IPR035914">
    <property type="entry name" value="Sperma_CUB_dom_sf"/>
</dbReference>
<feature type="domain" description="CUB" evidence="3">
    <location>
        <begin position="11"/>
        <end position="106"/>
    </location>
</feature>
<dbReference type="InParanoid" id="H2YCC5"/>
<dbReference type="GO" id="GO:0004252">
    <property type="term" value="F:serine-type endopeptidase activity"/>
    <property type="evidence" value="ECO:0007669"/>
    <property type="project" value="TreeGrafter"/>
</dbReference>
<dbReference type="STRING" id="51511.ENSCSAVP00000002973"/>
<evidence type="ECO:0000256" key="2">
    <source>
        <dbReference type="PROSITE-ProRule" id="PRU00059"/>
    </source>
</evidence>
<dbReference type="HOGENOM" id="CLU_015228_5_2_1"/>
<proteinExistence type="predicted"/>
<feature type="domain" description="CUB" evidence="3">
    <location>
        <begin position="108"/>
        <end position="212"/>
    </location>
</feature>
<reference evidence="4" key="3">
    <citation type="submission" date="2025-09" db="UniProtKB">
        <authorList>
            <consortium name="Ensembl"/>
        </authorList>
    </citation>
    <scope>IDENTIFICATION</scope>
</reference>
<dbReference type="OMA" id="AMVIVFK"/>
<name>H2YCC5_CIOSA</name>
<reference evidence="5" key="1">
    <citation type="submission" date="2003-08" db="EMBL/GenBank/DDBJ databases">
        <authorList>
            <person name="Birren B."/>
            <person name="Nusbaum C."/>
            <person name="Abebe A."/>
            <person name="Abouelleil A."/>
            <person name="Adekoya E."/>
            <person name="Ait-zahra M."/>
            <person name="Allen N."/>
            <person name="Allen T."/>
            <person name="An P."/>
            <person name="Anderson M."/>
            <person name="Anderson S."/>
            <person name="Arachchi H."/>
            <person name="Armbruster J."/>
            <person name="Bachantsang P."/>
            <person name="Baldwin J."/>
            <person name="Barry A."/>
            <person name="Bayul T."/>
            <person name="Blitshsteyn B."/>
            <person name="Bloom T."/>
            <person name="Blye J."/>
            <person name="Boguslavskiy L."/>
            <person name="Borowsky M."/>
            <person name="Boukhgalter B."/>
            <person name="Brunache A."/>
            <person name="Butler J."/>
            <person name="Calixte N."/>
            <person name="Calvo S."/>
            <person name="Camarata J."/>
            <person name="Campo K."/>
            <person name="Chang J."/>
            <person name="Cheshatsang Y."/>
            <person name="Citroen M."/>
            <person name="Collymore A."/>
            <person name="Considine T."/>
            <person name="Cook A."/>
            <person name="Cooke P."/>
            <person name="Corum B."/>
            <person name="Cuomo C."/>
            <person name="David R."/>
            <person name="Dawoe T."/>
            <person name="Degray S."/>
            <person name="Dodge S."/>
            <person name="Dooley K."/>
            <person name="Dorje P."/>
            <person name="Dorjee K."/>
            <person name="Dorris L."/>
            <person name="Duffey N."/>
            <person name="Dupes A."/>
            <person name="Elkins T."/>
            <person name="Engels R."/>
            <person name="Erickson J."/>
            <person name="Farina A."/>
            <person name="Faro S."/>
            <person name="Ferreira P."/>
            <person name="Fischer H."/>
            <person name="Fitzgerald M."/>
            <person name="Foley K."/>
            <person name="Gage D."/>
            <person name="Galagan J."/>
            <person name="Gearin G."/>
            <person name="Gnerre S."/>
            <person name="Gnirke A."/>
            <person name="Goyette A."/>
            <person name="Graham J."/>
            <person name="Grandbois E."/>
            <person name="Gyaltsen K."/>
            <person name="Hafez N."/>
            <person name="Hagopian D."/>
            <person name="Hagos B."/>
            <person name="Hall J."/>
            <person name="Hatcher B."/>
            <person name="Heller A."/>
            <person name="Higgins H."/>
            <person name="Honan T."/>
            <person name="Horn A."/>
            <person name="Houde N."/>
            <person name="Hughes L."/>
            <person name="Hulme W."/>
            <person name="Husby E."/>
            <person name="Iliev I."/>
            <person name="Jaffe D."/>
            <person name="Jones C."/>
            <person name="Kamal M."/>
            <person name="Kamat A."/>
            <person name="Kamvysselis M."/>
            <person name="Karlsson E."/>
            <person name="Kells C."/>
            <person name="Kieu A."/>
            <person name="Kisner P."/>
            <person name="Kodira C."/>
            <person name="Kulbokas E."/>
            <person name="Labutti K."/>
            <person name="Lama D."/>
            <person name="Landers T."/>
            <person name="Leger J."/>
            <person name="Levine S."/>
            <person name="Lewis D."/>
            <person name="Lewis T."/>
            <person name="Lindblad-toh K."/>
            <person name="Liu X."/>
            <person name="Lokyitsang T."/>
            <person name="Lokyitsang Y."/>
            <person name="Lucien O."/>
            <person name="Lui A."/>
            <person name="Ma L.J."/>
            <person name="Mabbitt R."/>
            <person name="Macdonald J."/>
            <person name="Maclean C."/>
            <person name="Major J."/>
            <person name="Manning J."/>
            <person name="Marabella R."/>
            <person name="Maru K."/>
            <person name="Matthews C."/>
            <person name="Mauceli E."/>
            <person name="Mccarthy M."/>
            <person name="Mcdonough S."/>
            <person name="Mcghee T."/>
            <person name="Meldrim J."/>
            <person name="Meneus L."/>
            <person name="Mesirov J."/>
            <person name="Mihalev A."/>
            <person name="Mihova T."/>
            <person name="Mikkelsen T."/>
            <person name="Mlenga V."/>
            <person name="Moru K."/>
            <person name="Mozes J."/>
            <person name="Mulrain L."/>
            <person name="Munson G."/>
            <person name="Naylor J."/>
            <person name="Newes C."/>
            <person name="Nguyen C."/>
            <person name="Nguyen N."/>
            <person name="Nguyen T."/>
            <person name="Nicol R."/>
            <person name="Nielsen C."/>
            <person name="Nizzari M."/>
            <person name="Norbu C."/>
            <person name="Norbu N."/>
            <person name="O'donnell P."/>
            <person name="Okoawo O."/>
            <person name="O'leary S."/>
            <person name="Omotosho B."/>
            <person name="O'neill K."/>
            <person name="Osman S."/>
            <person name="Parker S."/>
            <person name="Perrin D."/>
            <person name="Phunkhang P."/>
            <person name="Piqani B."/>
            <person name="Purcell S."/>
            <person name="Rachupka T."/>
            <person name="Ramasamy U."/>
            <person name="Rameau R."/>
            <person name="Ray V."/>
            <person name="Raymond C."/>
            <person name="Retta R."/>
            <person name="Richardson S."/>
            <person name="Rise C."/>
            <person name="Rodriguez J."/>
            <person name="Rogers J."/>
            <person name="Rogov P."/>
            <person name="Rutman M."/>
            <person name="Schupbach R."/>
            <person name="Seaman C."/>
            <person name="Settipalli S."/>
            <person name="Sharpe T."/>
            <person name="Sheridan J."/>
            <person name="Sherpa N."/>
            <person name="Shi J."/>
            <person name="Smirnov S."/>
            <person name="Smith C."/>
            <person name="Sougnez C."/>
            <person name="Spencer B."/>
            <person name="Stalker J."/>
            <person name="Stange-thomann N."/>
            <person name="Stavropoulos S."/>
            <person name="Stetson K."/>
            <person name="Stone C."/>
            <person name="Stone S."/>
            <person name="Stubbs M."/>
            <person name="Talamas J."/>
            <person name="Tchuinga P."/>
            <person name="Tenzing P."/>
            <person name="Tesfaye S."/>
            <person name="Theodore J."/>
            <person name="Thoulutsang Y."/>
            <person name="Topham K."/>
            <person name="Towey S."/>
            <person name="Tsamla T."/>
            <person name="Tsomo N."/>
            <person name="Vallee D."/>
            <person name="Vassiliev H."/>
            <person name="Venkataraman V."/>
            <person name="Vinson J."/>
            <person name="Vo A."/>
            <person name="Wade C."/>
            <person name="Wang S."/>
            <person name="Wangchuk T."/>
            <person name="Wangdi T."/>
            <person name="Whittaker C."/>
            <person name="Wilkinson J."/>
            <person name="Wu Y."/>
            <person name="Wyman D."/>
            <person name="Yadav S."/>
            <person name="Yang S."/>
            <person name="Yang X."/>
            <person name="Yeager S."/>
            <person name="Yee E."/>
            <person name="Young G."/>
            <person name="Zainoun J."/>
            <person name="Zembeck L."/>
            <person name="Zimmer A."/>
            <person name="Zody M."/>
            <person name="Lander E."/>
        </authorList>
    </citation>
    <scope>NUCLEOTIDE SEQUENCE [LARGE SCALE GENOMIC DNA]</scope>
</reference>
<keyword evidence="1" id="KW-1015">Disulfide bond</keyword>
<dbReference type="CDD" id="cd00041">
    <property type="entry name" value="CUB"/>
    <property type="match status" value="2"/>
</dbReference>
<evidence type="ECO:0000256" key="1">
    <source>
        <dbReference type="ARBA" id="ARBA00023157"/>
    </source>
</evidence>